<protein>
    <submittedName>
        <fullName evidence="2">Entericidin EcnA/B family protein</fullName>
    </submittedName>
</protein>
<accession>A0ABT0RXQ3</accession>
<feature type="signal peptide" evidence="1">
    <location>
        <begin position="1"/>
        <end position="25"/>
    </location>
</feature>
<sequence>MVRKVTSLLVIAGALAIAACNTVRGAGEDLGSAANCTENAINGGRC</sequence>
<evidence type="ECO:0000313" key="3">
    <source>
        <dbReference type="Proteomes" id="UP001203410"/>
    </source>
</evidence>
<keyword evidence="3" id="KW-1185">Reference proteome</keyword>
<dbReference type="EMBL" id="JAMGBA010000004">
    <property type="protein sequence ID" value="MCL6699790.1"/>
    <property type="molecule type" value="Genomic_DNA"/>
</dbReference>
<comment type="caution">
    <text evidence="2">The sequence shown here is derived from an EMBL/GenBank/DDBJ whole genome shotgun (WGS) entry which is preliminary data.</text>
</comment>
<evidence type="ECO:0000313" key="2">
    <source>
        <dbReference type="EMBL" id="MCL6699790.1"/>
    </source>
</evidence>
<organism evidence="2 3">
    <name type="scientific">Sphingomonas caseinilyticus</name>
    <dbReference type="NCBI Taxonomy" id="2908205"/>
    <lineage>
        <taxon>Bacteria</taxon>
        <taxon>Pseudomonadati</taxon>
        <taxon>Pseudomonadota</taxon>
        <taxon>Alphaproteobacteria</taxon>
        <taxon>Sphingomonadales</taxon>
        <taxon>Sphingomonadaceae</taxon>
        <taxon>Sphingomonas</taxon>
    </lineage>
</organism>
<dbReference type="PROSITE" id="PS51257">
    <property type="entry name" value="PROKAR_LIPOPROTEIN"/>
    <property type="match status" value="1"/>
</dbReference>
<dbReference type="Proteomes" id="UP001203410">
    <property type="component" value="Unassembled WGS sequence"/>
</dbReference>
<name>A0ABT0RXQ3_9SPHN</name>
<reference evidence="2 3" key="1">
    <citation type="submission" date="2022-05" db="EMBL/GenBank/DDBJ databases">
        <authorList>
            <person name="Jo J.-H."/>
            <person name="Im W.-T."/>
        </authorList>
    </citation>
    <scope>NUCLEOTIDE SEQUENCE [LARGE SCALE GENOMIC DNA]</scope>
    <source>
        <strain evidence="2 3">NSE70-1</strain>
    </source>
</reference>
<keyword evidence="1" id="KW-0732">Signal</keyword>
<proteinExistence type="predicted"/>
<feature type="chain" id="PRO_5046546146" evidence="1">
    <location>
        <begin position="26"/>
        <end position="46"/>
    </location>
</feature>
<evidence type="ECO:0000256" key="1">
    <source>
        <dbReference type="SAM" id="SignalP"/>
    </source>
</evidence>
<gene>
    <name evidence="2" type="ORF">LZ496_13490</name>
</gene>
<dbReference type="RefSeq" id="WP_249905247.1">
    <property type="nucleotide sequence ID" value="NZ_JAMGBA010000004.1"/>
</dbReference>